<name>A0A5N5FJ15_9ROSA</name>
<gene>
    <name evidence="1" type="ORF">D8674_003932</name>
</gene>
<dbReference type="Proteomes" id="UP000327157">
    <property type="component" value="Chromosome 10"/>
</dbReference>
<proteinExistence type="predicted"/>
<reference evidence="2" key="2">
    <citation type="submission" date="2019-10" db="EMBL/GenBank/DDBJ databases">
        <title>A de novo genome assembly of a pear dwarfing rootstock.</title>
        <authorList>
            <person name="Wang F."/>
            <person name="Wang J."/>
            <person name="Li S."/>
            <person name="Zhang Y."/>
            <person name="Fang M."/>
            <person name="Ma L."/>
            <person name="Zhao Y."/>
            <person name="Jiang S."/>
        </authorList>
    </citation>
    <scope>NUCLEOTIDE SEQUENCE [LARGE SCALE GENOMIC DNA]</scope>
</reference>
<sequence length="167" mass="18793">MEDFKEPNPIAYLKVWVQIPRIPMQFREMEIMKNITQSIGRLIRLDAASINSLNPMAISVVIDVDIHLPLKISWFMNKMFEDDLNVLPEEGVKGLGLALPNMDDDLIFCFLQSGIIKEDGPRDESMVGSKNHNRIVTHVIKGPPQRKKKSQDSLGKGVGCSHVVAEN</sequence>
<reference evidence="1 2" key="1">
    <citation type="submission" date="2019-09" db="EMBL/GenBank/DDBJ databases">
        <authorList>
            <person name="Ou C."/>
        </authorList>
    </citation>
    <scope>NUCLEOTIDE SEQUENCE [LARGE SCALE GENOMIC DNA]</scope>
    <source>
        <strain evidence="1">S2</strain>
        <tissue evidence="1">Leaf</tissue>
    </source>
</reference>
<protein>
    <submittedName>
        <fullName evidence="1">Uncharacterized protein</fullName>
    </submittedName>
</protein>
<dbReference type="AlphaFoldDB" id="A0A5N5FJ15"/>
<organism evidence="1 2">
    <name type="scientific">Pyrus ussuriensis x Pyrus communis</name>
    <dbReference type="NCBI Taxonomy" id="2448454"/>
    <lineage>
        <taxon>Eukaryota</taxon>
        <taxon>Viridiplantae</taxon>
        <taxon>Streptophyta</taxon>
        <taxon>Embryophyta</taxon>
        <taxon>Tracheophyta</taxon>
        <taxon>Spermatophyta</taxon>
        <taxon>Magnoliopsida</taxon>
        <taxon>eudicotyledons</taxon>
        <taxon>Gunneridae</taxon>
        <taxon>Pentapetalae</taxon>
        <taxon>rosids</taxon>
        <taxon>fabids</taxon>
        <taxon>Rosales</taxon>
        <taxon>Rosaceae</taxon>
        <taxon>Amygdaloideae</taxon>
        <taxon>Maleae</taxon>
        <taxon>Pyrus</taxon>
    </lineage>
</organism>
<evidence type="ECO:0000313" key="1">
    <source>
        <dbReference type="EMBL" id="KAB2602927.1"/>
    </source>
</evidence>
<dbReference type="EMBL" id="SMOL01000695">
    <property type="protein sequence ID" value="KAB2602927.1"/>
    <property type="molecule type" value="Genomic_DNA"/>
</dbReference>
<keyword evidence="2" id="KW-1185">Reference proteome</keyword>
<accession>A0A5N5FJ15</accession>
<evidence type="ECO:0000313" key="2">
    <source>
        <dbReference type="Proteomes" id="UP000327157"/>
    </source>
</evidence>
<comment type="caution">
    <text evidence="1">The sequence shown here is derived from an EMBL/GenBank/DDBJ whole genome shotgun (WGS) entry which is preliminary data.</text>
</comment>
<reference evidence="1 2" key="3">
    <citation type="submission" date="2019-11" db="EMBL/GenBank/DDBJ databases">
        <title>A de novo genome assembly of a pear dwarfing rootstock.</title>
        <authorList>
            <person name="Wang F."/>
            <person name="Wang J."/>
            <person name="Li S."/>
            <person name="Zhang Y."/>
            <person name="Fang M."/>
            <person name="Ma L."/>
            <person name="Zhao Y."/>
            <person name="Jiang S."/>
        </authorList>
    </citation>
    <scope>NUCLEOTIDE SEQUENCE [LARGE SCALE GENOMIC DNA]</scope>
    <source>
        <strain evidence="1">S2</strain>
        <tissue evidence="1">Leaf</tissue>
    </source>
</reference>